<evidence type="ECO:0000256" key="3">
    <source>
        <dbReference type="ARBA" id="ARBA00038493"/>
    </source>
</evidence>
<feature type="domain" description="DJ-1/PfpI" evidence="4">
    <location>
        <begin position="29"/>
        <end position="225"/>
    </location>
</feature>
<organism evidence="5 6">
    <name type="scientific">Sphingobacterium oryzagri</name>
    <dbReference type="NCBI Taxonomy" id="3025669"/>
    <lineage>
        <taxon>Bacteria</taxon>
        <taxon>Pseudomonadati</taxon>
        <taxon>Bacteroidota</taxon>
        <taxon>Sphingobacteriia</taxon>
        <taxon>Sphingobacteriales</taxon>
        <taxon>Sphingobacteriaceae</taxon>
        <taxon>Sphingobacterium</taxon>
    </lineage>
</organism>
<dbReference type="Proteomes" id="UP001221558">
    <property type="component" value="Chromosome"/>
</dbReference>
<dbReference type="InterPro" id="IPR050325">
    <property type="entry name" value="Prot/Nucl_acid_deglycase"/>
</dbReference>
<sequence>MAHREVLFLLSSHADLMDTDTKTGIWLGELTDPYYAFKNAGYTITLASPKGGTPPIDPLSKLTENVAPSNKRFLKDEDAQRAFAGTLTLKDIQPNKYDTVFVPGGHGPLWDLADHAIVGHILTHFVNESKIIGAVCHGPAALLAIEQSSFGFLRGRKVTGFTNLEENLVFRANNIPYFLETRLKEHGADFSAAKVPFMSHVVADENIVTGQNPLSSLATADKVIELVQKHYVSVL</sequence>
<dbReference type="Pfam" id="PF01965">
    <property type="entry name" value="DJ-1_PfpI"/>
    <property type="match status" value="1"/>
</dbReference>
<evidence type="ECO:0000256" key="2">
    <source>
        <dbReference type="ARBA" id="ARBA00023239"/>
    </source>
</evidence>
<dbReference type="EMBL" id="CP117880">
    <property type="protein sequence ID" value="WDF70183.1"/>
    <property type="molecule type" value="Genomic_DNA"/>
</dbReference>
<keyword evidence="6" id="KW-1185">Reference proteome</keyword>
<gene>
    <name evidence="5" type="ORF">PQ465_07340</name>
</gene>
<dbReference type="CDD" id="cd03141">
    <property type="entry name" value="GATase1_Hsp31_like"/>
    <property type="match status" value="1"/>
</dbReference>
<accession>A0ABY7WP38</accession>
<keyword evidence="1" id="KW-0346">Stress response</keyword>
<evidence type="ECO:0000256" key="1">
    <source>
        <dbReference type="ARBA" id="ARBA00023016"/>
    </source>
</evidence>
<keyword evidence="2" id="KW-0456">Lyase</keyword>
<evidence type="ECO:0000259" key="4">
    <source>
        <dbReference type="Pfam" id="PF01965"/>
    </source>
</evidence>
<dbReference type="PANTHER" id="PTHR48094:SF11">
    <property type="entry name" value="GLUTATHIONE-INDEPENDENT GLYOXALASE HSP31-RELATED"/>
    <property type="match status" value="1"/>
</dbReference>
<dbReference type="InterPro" id="IPR029062">
    <property type="entry name" value="Class_I_gatase-like"/>
</dbReference>
<keyword evidence="5" id="KW-0315">Glutamine amidotransferase</keyword>
<reference evidence="5 6" key="1">
    <citation type="submission" date="2023-02" db="EMBL/GenBank/DDBJ databases">
        <title>Genome sequence of Sphingobacterium sp. KACC 22765.</title>
        <authorList>
            <person name="Kim S."/>
            <person name="Heo J."/>
            <person name="Kwon S.-W."/>
        </authorList>
    </citation>
    <scope>NUCLEOTIDE SEQUENCE [LARGE SCALE GENOMIC DNA]</scope>
    <source>
        <strain evidence="5 6">KACC 22765</strain>
    </source>
</reference>
<dbReference type="PANTHER" id="PTHR48094">
    <property type="entry name" value="PROTEIN/NUCLEIC ACID DEGLYCASE DJ-1-RELATED"/>
    <property type="match status" value="1"/>
</dbReference>
<comment type="similarity">
    <text evidence="3">Belongs to the peptidase C56 family. HSP31-like subfamily.</text>
</comment>
<name>A0ABY7WP38_9SPHI</name>
<proteinExistence type="inferred from homology"/>
<evidence type="ECO:0000313" key="5">
    <source>
        <dbReference type="EMBL" id="WDF70183.1"/>
    </source>
</evidence>
<dbReference type="InterPro" id="IPR002818">
    <property type="entry name" value="DJ-1/PfpI"/>
</dbReference>
<evidence type="ECO:0000313" key="6">
    <source>
        <dbReference type="Proteomes" id="UP001221558"/>
    </source>
</evidence>
<dbReference type="Gene3D" id="3.40.50.880">
    <property type="match status" value="1"/>
</dbReference>
<dbReference type="SUPFAM" id="SSF52317">
    <property type="entry name" value="Class I glutamine amidotransferase-like"/>
    <property type="match status" value="1"/>
</dbReference>
<dbReference type="RefSeq" id="WP_274268892.1">
    <property type="nucleotide sequence ID" value="NZ_CP117880.1"/>
</dbReference>
<protein>
    <submittedName>
        <fullName evidence="5">Type 1 glutamine amidotransferase domain-containing protein</fullName>
    </submittedName>
</protein>